<evidence type="ECO:0000313" key="2">
    <source>
        <dbReference type="EMBL" id="KAK6951127.1"/>
    </source>
</evidence>
<evidence type="ECO:0008006" key="4">
    <source>
        <dbReference type="Google" id="ProtNLM"/>
    </source>
</evidence>
<evidence type="ECO:0000256" key="1">
    <source>
        <dbReference type="SAM" id="MobiDB-lite"/>
    </source>
</evidence>
<proteinExistence type="predicted"/>
<accession>A0AAX6MFD4</accession>
<feature type="region of interest" description="Disordered" evidence="1">
    <location>
        <begin position="1"/>
        <end position="133"/>
    </location>
</feature>
<feature type="compositionally biased region" description="Basic and acidic residues" evidence="1">
    <location>
        <begin position="289"/>
        <end position="300"/>
    </location>
</feature>
<gene>
    <name evidence="2" type="ORF">Daesc_007657</name>
</gene>
<dbReference type="AlphaFoldDB" id="A0AAX6MFD4"/>
<feature type="compositionally biased region" description="Polar residues" evidence="1">
    <location>
        <begin position="42"/>
        <end position="67"/>
    </location>
</feature>
<reference evidence="2 3" key="1">
    <citation type="journal article" date="2024" name="Front Chem Biol">
        <title>Unveiling the potential of Daldinia eschscholtzii MFLUCC 19-0629 through bioactivity and bioinformatics studies for enhanced sustainable agriculture production.</title>
        <authorList>
            <person name="Brooks S."/>
            <person name="Weaver J.A."/>
            <person name="Klomchit A."/>
            <person name="Alharthi S.A."/>
            <person name="Onlamun T."/>
            <person name="Nurani R."/>
            <person name="Vong T.K."/>
            <person name="Alberti F."/>
            <person name="Greco C."/>
        </authorList>
    </citation>
    <scope>NUCLEOTIDE SEQUENCE [LARGE SCALE GENOMIC DNA]</scope>
    <source>
        <strain evidence="2">MFLUCC 19-0629</strain>
    </source>
</reference>
<name>A0AAX6MFD4_9PEZI</name>
<feature type="region of interest" description="Disordered" evidence="1">
    <location>
        <begin position="283"/>
        <end position="302"/>
    </location>
</feature>
<dbReference type="Proteomes" id="UP001369815">
    <property type="component" value="Unassembled WGS sequence"/>
</dbReference>
<organism evidence="2 3">
    <name type="scientific">Daldinia eschscholtzii</name>
    <dbReference type="NCBI Taxonomy" id="292717"/>
    <lineage>
        <taxon>Eukaryota</taxon>
        <taxon>Fungi</taxon>
        <taxon>Dikarya</taxon>
        <taxon>Ascomycota</taxon>
        <taxon>Pezizomycotina</taxon>
        <taxon>Sordariomycetes</taxon>
        <taxon>Xylariomycetidae</taxon>
        <taxon>Xylariales</taxon>
        <taxon>Hypoxylaceae</taxon>
        <taxon>Daldinia</taxon>
    </lineage>
</organism>
<comment type="caution">
    <text evidence="2">The sequence shown here is derived from an EMBL/GenBank/DDBJ whole genome shotgun (WGS) entry which is preliminary data.</text>
</comment>
<dbReference type="EMBL" id="JBANMG010000007">
    <property type="protein sequence ID" value="KAK6951127.1"/>
    <property type="molecule type" value="Genomic_DNA"/>
</dbReference>
<sequence length="457" mass="51421">MPKTNARLRSSRRVPSLKDSEIDHEISLVDHTTSIEEPRSPTPGTGDNIDSSISNQPLISSESRAPSTQPPDVRDVQPKNSAPAEAGPSAGCDTSQTSVKDVDGSVTGKRPISKENGLNKTVSKNKPRPRPSKEVETAIDILYENQRGGFLCGIPLFSSAALGNLDPPPWTNFAHKPSPTDIHTAQVPDPSWEWAWPEWRINRDETIETDSDGWEYSFMFSKKFSWHGPKWYNSFVRRRAWIRMRIKKGHGYQMNDPHMSHEYFSITPSRVESGRTSANQLAARISQETSRKSRDTRGDEGESIAMVDITTADDLMLALRRSRIDREKLEAIENYIEHCTDDLQQLQDYMHEIMSLFVFQATRKLLLARLIQLHDSQADNKQKGKSLATQQKAENLAAAIKHADEEVRRLEYWSDIKGMAESGESRGAVDCGKGWNEDWVGLDKSGPRGVRKDGELP</sequence>
<evidence type="ECO:0000313" key="3">
    <source>
        <dbReference type="Proteomes" id="UP001369815"/>
    </source>
</evidence>
<protein>
    <recommendedName>
        <fullName evidence="4">Meiotically up-regulated 65 protein</fullName>
    </recommendedName>
</protein>
<keyword evidence="3" id="KW-1185">Reference proteome</keyword>
<feature type="compositionally biased region" description="Basic and acidic residues" evidence="1">
    <location>
        <begin position="16"/>
        <end position="39"/>
    </location>
</feature>